<evidence type="ECO:0008006" key="3">
    <source>
        <dbReference type="Google" id="ProtNLM"/>
    </source>
</evidence>
<proteinExistence type="predicted"/>
<dbReference type="Proteomes" id="UP000004358">
    <property type="component" value="Unassembled WGS sequence"/>
</dbReference>
<dbReference type="AlphaFoldDB" id="A4A073"/>
<accession>A4A073</accession>
<comment type="caution">
    <text evidence="1">The sequence shown here is derived from an EMBL/GenBank/DDBJ whole genome shotgun (WGS) entry which is preliminary data.</text>
</comment>
<gene>
    <name evidence="1" type="ORF">DSM3645_06144</name>
</gene>
<dbReference type="EMBL" id="AANZ01000027">
    <property type="protein sequence ID" value="EAQ77859.1"/>
    <property type="molecule type" value="Genomic_DNA"/>
</dbReference>
<dbReference type="HOGENOM" id="CLU_030011_5_0_0"/>
<organism evidence="1 2">
    <name type="scientific">Blastopirellula marina DSM 3645</name>
    <dbReference type="NCBI Taxonomy" id="314230"/>
    <lineage>
        <taxon>Bacteria</taxon>
        <taxon>Pseudomonadati</taxon>
        <taxon>Planctomycetota</taxon>
        <taxon>Planctomycetia</taxon>
        <taxon>Pirellulales</taxon>
        <taxon>Pirellulaceae</taxon>
        <taxon>Blastopirellula</taxon>
    </lineage>
</organism>
<evidence type="ECO:0000313" key="1">
    <source>
        <dbReference type="EMBL" id="EAQ77859.1"/>
    </source>
</evidence>
<protein>
    <recommendedName>
        <fullName evidence="3">Neutral/alkaline non-lysosomal ceramidase N-terminal domain-containing protein</fullName>
    </recommendedName>
</protein>
<reference evidence="1 2" key="1">
    <citation type="submission" date="2006-02" db="EMBL/GenBank/DDBJ databases">
        <authorList>
            <person name="Amann R."/>
            <person name="Ferriera S."/>
            <person name="Johnson J."/>
            <person name="Kravitz S."/>
            <person name="Halpern A."/>
            <person name="Remington K."/>
            <person name="Beeson K."/>
            <person name="Tran B."/>
            <person name="Rogers Y.-H."/>
            <person name="Friedman R."/>
            <person name="Venter J.C."/>
        </authorList>
    </citation>
    <scope>NUCLEOTIDE SEQUENCE [LARGE SCALE GENOMIC DNA]</scope>
    <source>
        <strain evidence="1 2">DSM 3645</strain>
    </source>
</reference>
<dbReference type="STRING" id="314230.DSM3645_06144"/>
<evidence type="ECO:0000313" key="2">
    <source>
        <dbReference type="Proteomes" id="UP000004358"/>
    </source>
</evidence>
<dbReference type="eggNOG" id="COG3356">
    <property type="taxonomic scope" value="Bacteria"/>
</dbReference>
<sequence length="518" mass="56426">MFGEYQIEKRASIRTSKVDFLGSAIESTPSEAHDQMGSRAKKSKGIEMTKQLGWIILALIAAFPRVSVAQPLSAAFGEVDLTPEIKAERPVFLAGYGYNRRASGVHDPIMGRALLLDDGHKRIAIVGVDLIGLAFPDVQRIRDNLPNVDFTIVASTHSHEGPDVIGIWGPNPLSRGVDDSYVSLVVDRVSELVTSLEKQLTPVTAKFGTVDDASLLRDSRLPEVYDPTLRVLRFQAVDSGADVGLLVQWNSHPEAMGSRNTLLTGDFPATTVAELQKKYHCPVVYVSGAVGGLLAPSRGQFRDEQGNELQEGDFAYCEAYGRAVAHLAAAAIDTATPITATPFAVSAKPIAIAVENPLYKLARKLNVVRRPGFALTDDFETFGQQVSREFRPDDAGLKSEVSVVALGELRIACIPGELYPELVYGEFQNPVEPNADFPDAELEPTVASLLADKKWMLFGLANDEIGYIIPKRQWDSQSPYAYGRDARQYGEINSCGVEVAPVVMEALRRRVADLEAAD</sequence>
<name>A4A073_9BACT</name>